<keyword evidence="12 16" id="KW-0472">Membrane</keyword>
<comment type="catalytic activity">
    <reaction evidence="16">
        <text>Preferential cleavage: (Ac)2-L-Lys-D-Ala-|-D-Ala. Also transpeptidation of peptidyl-alanyl moieties that are N-acyl substituents of D-alanine.</text>
        <dbReference type="EC" id="3.4.16.4"/>
    </reaction>
</comment>
<dbReference type="InterPro" id="IPR012338">
    <property type="entry name" value="Beta-lactam/transpept-like"/>
</dbReference>
<feature type="compositionally biased region" description="Polar residues" evidence="17">
    <location>
        <begin position="1"/>
        <end position="11"/>
    </location>
</feature>
<dbReference type="GO" id="GO:0000917">
    <property type="term" value="P:division septum assembly"/>
    <property type="evidence" value="ECO:0007669"/>
    <property type="project" value="UniProtKB-KW"/>
</dbReference>
<dbReference type="Gene3D" id="3.30.450.330">
    <property type="match status" value="1"/>
</dbReference>
<evidence type="ECO:0000256" key="14">
    <source>
        <dbReference type="ARBA" id="ARBA00023306"/>
    </source>
</evidence>
<evidence type="ECO:0000256" key="6">
    <source>
        <dbReference type="ARBA" id="ARBA00022670"/>
    </source>
</evidence>
<evidence type="ECO:0000256" key="5">
    <source>
        <dbReference type="ARBA" id="ARBA00022645"/>
    </source>
</evidence>
<reference evidence="20 21" key="1">
    <citation type="submission" date="2019-02" db="EMBL/GenBank/DDBJ databases">
        <title>Dyella amyloliquefaciens sp. nov., isolated from forest soil.</title>
        <authorList>
            <person name="Gao Z.-H."/>
            <person name="Qiu L.-H."/>
        </authorList>
    </citation>
    <scope>NUCLEOTIDE SEQUENCE [LARGE SCALE GENOMIC DNA]</scope>
    <source>
        <strain evidence="20 21">KACC 12747</strain>
    </source>
</reference>
<keyword evidence="15 16" id="KW-0961">Cell wall biogenesis/degradation</keyword>
<evidence type="ECO:0000256" key="9">
    <source>
        <dbReference type="ARBA" id="ARBA00022960"/>
    </source>
</evidence>
<dbReference type="Gene3D" id="3.40.710.10">
    <property type="entry name" value="DD-peptidase/beta-lactamase superfamily"/>
    <property type="match status" value="1"/>
</dbReference>
<feature type="domain" description="Penicillin-binding protein dimerisation" evidence="19">
    <location>
        <begin position="67"/>
        <end position="215"/>
    </location>
</feature>
<dbReference type="EMBL" id="SJTG01000005">
    <property type="protein sequence ID" value="TCI07050.1"/>
    <property type="molecule type" value="Genomic_DNA"/>
</dbReference>
<evidence type="ECO:0000256" key="16">
    <source>
        <dbReference type="HAMAP-Rule" id="MF_02080"/>
    </source>
</evidence>
<dbReference type="GO" id="GO:0008955">
    <property type="term" value="F:peptidoglycan glycosyltransferase activity"/>
    <property type="evidence" value="ECO:0007669"/>
    <property type="project" value="InterPro"/>
</dbReference>
<dbReference type="SUPFAM" id="SSF56601">
    <property type="entry name" value="beta-lactamase/transpeptidase-like"/>
    <property type="match status" value="1"/>
</dbReference>
<dbReference type="AlphaFoldDB" id="A0A4R0YLR3"/>
<evidence type="ECO:0000256" key="4">
    <source>
        <dbReference type="ARBA" id="ARBA00022618"/>
    </source>
</evidence>
<dbReference type="InterPro" id="IPR037532">
    <property type="entry name" value="FtsI_transpept"/>
</dbReference>
<dbReference type="InterPro" id="IPR050515">
    <property type="entry name" value="Beta-lactam/transpept"/>
</dbReference>
<keyword evidence="11 16" id="KW-1133">Transmembrane helix</keyword>
<comment type="pathway">
    <text evidence="16">Cell wall biogenesis; peptidoglycan biosynthesis.</text>
</comment>
<evidence type="ECO:0000259" key="18">
    <source>
        <dbReference type="Pfam" id="PF00905"/>
    </source>
</evidence>
<dbReference type="Proteomes" id="UP000291822">
    <property type="component" value="Unassembled WGS sequence"/>
</dbReference>
<dbReference type="PANTHER" id="PTHR30627">
    <property type="entry name" value="PEPTIDOGLYCAN D,D-TRANSPEPTIDASE"/>
    <property type="match status" value="1"/>
</dbReference>
<organism evidence="20 21">
    <name type="scientific">Dyella soli</name>
    <dbReference type="NCBI Taxonomy" id="522319"/>
    <lineage>
        <taxon>Bacteria</taxon>
        <taxon>Pseudomonadati</taxon>
        <taxon>Pseudomonadota</taxon>
        <taxon>Gammaproteobacteria</taxon>
        <taxon>Lysobacterales</taxon>
        <taxon>Rhodanobacteraceae</taxon>
        <taxon>Dyella</taxon>
    </lineage>
</organism>
<dbReference type="GO" id="GO:0006508">
    <property type="term" value="P:proteolysis"/>
    <property type="evidence" value="ECO:0007669"/>
    <property type="project" value="UniProtKB-KW"/>
</dbReference>
<evidence type="ECO:0000313" key="20">
    <source>
        <dbReference type="EMBL" id="TCI07050.1"/>
    </source>
</evidence>
<dbReference type="GO" id="GO:0009252">
    <property type="term" value="P:peptidoglycan biosynthetic process"/>
    <property type="evidence" value="ECO:0007669"/>
    <property type="project" value="UniProtKB-UniRule"/>
</dbReference>
<keyword evidence="5 16" id="KW-0121">Carboxypeptidase</keyword>
<keyword evidence="7 16" id="KW-0812">Transmembrane</keyword>
<proteinExistence type="inferred from homology"/>
<dbReference type="PANTHER" id="PTHR30627:SF1">
    <property type="entry name" value="PEPTIDOGLYCAN D,D-TRANSPEPTIDASE FTSI"/>
    <property type="match status" value="1"/>
</dbReference>
<keyword evidence="10 16" id="KW-0573">Peptidoglycan synthesis</keyword>
<keyword evidence="14 16" id="KW-0131">Cell cycle</keyword>
<dbReference type="Gene3D" id="3.90.1310.10">
    <property type="entry name" value="Penicillin-binding protein 2a (Domain 2)"/>
    <property type="match status" value="1"/>
</dbReference>
<keyword evidence="6 16" id="KW-0645">Protease</keyword>
<keyword evidence="4 16" id="KW-0132">Cell division</keyword>
<dbReference type="EC" id="3.4.16.4" evidence="16"/>
<evidence type="ECO:0000256" key="11">
    <source>
        <dbReference type="ARBA" id="ARBA00022989"/>
    </source>
</evidence>
<dbReference type="UniPathway" id="UPA00219"/>
<dbReference type="HAMAP" id="MF_02080">
    <property type="entry name" value="FtsI_transpept"/>
    <property type="match status" value="1"/>
</dbReference>
<evidence type="ECO:0000256" key="15">
    <source>
        <dbReference type="ARBA" id="ARBA00023316"/>
    </source>
</evidence>
<evidence type="ECO:0000259" key="19">
    <source>
        <dbReference type="Pfam" id="PF03717"/>
    </source>
</evidence>
<dbReference type="GO" id="GO:0005886">
    <property type="term" value="C:plasma membrane"/>
    <property type="evidence" value="ECO:0007669"/>
    <property type="project" value="UniProtKB-UniRule"/>
</dbReference>
<dbReference type="SUPFAM" id="SSF56519">
    <property type="entry name" value="Penicillin binding protein dimerisation domain"/>
    <property type="match status" value="1"/>
</dbReference>
<keyword evidence="3 16" id="KW-0997">Cell inner membrane</keyword>
<accession>A0A4R0YLR3</accession>
<dbReference type="Pfam" id="PF03717">
    <property type="entry name" value="PBP_dimer"/>
    <property type="match status" value="1"/>
</dbReference>
<keyword evidence="9 16" id="KW-0133">Cell shape</keyword>
<evidence type="ECO:0000256" key="12">
    <source>
        <dbReference type="ARBA" id="ARBA00023136"/>
    </source>
</evidence>
<keyword evidence="13 16" id="KW-0717">Septation</keyword>
<evidence type="ECO:0000256" key="1">
    <source>
        <dbReference type="ARBA" id="ARBA00004370"/>
    </source>
</evidence>
<comment type="function">
    <text evidence="16">Catalyzes cross-linking of the peptidoglycan cell wall at the division septum.</text>
</comment>
<feature type="active site" description="Acyl-ester intermediate" evidence="16">
    <location>
        <position position="303"/>
    </location>
</feature>
<dbReference type="GO" id="GO:0008360">
    <property type="term" value="P:regulation of cell shape"/>
    <property type="evidence" value="ECO:0007669"/>
    <property type="project" value="UniProtKB-KW"/>
</dbReference>
<comment type="subcellular location">
    <subcellularLocation>
        <location evidence="1">Membrane</location>
    </subcellularLocation>
</comment>
<keyword evidence="8 16" id="KW-0378">Hydrolase</keyword>
<evidence type="ECO:0000256" key="10">
    <source>
        <dbReference type="ARBA" id="ARBA00022984"/>
    </source>
</evidence>
<dbReference type="InterPro" id="IPR001460">
    <property type="entry name" value="PCN-bd_Tpept"/>
</dbReference>
<sequence length="603" mass="65051">MKLRQRQTSVPTRRRAAPSPRRRMVLVTGVLLAASLGLVARAFDLQVVRKEFYQNQGDARFLRVMPIAVSRGTIFDRNGEPLAVSTPVVSIWANPAEVLDNEARLPKLAAAIGMDADALKEYLAQRSEREFVYLKRQMSPDAAQTVLDLGVPGVNGQREFRRFYPSGPVMAHVLGFTNIDDHGQEGLELAFDEWLAGKPGAKRVIRDRMGHVVEDVELVRAPQPGRDITLSIDRRIQFLAYNELKNTIEQSEADSGSMVIIDVRTGEVLAMVNWPTYNPNALRGSSPSSRRNRAMTDVVEPGSTIKPFVMAAALSSGKYTPNGPLVDTGNGHFFYISHDIRDTHAYGLLSPTGILAKSSNIGAAKVSMTLDTGLMYDTYRAFGFGNSTNSGFPGEASGYLKPGKSWGMLEKAILAYGYGLNVTPLQLANGYATIADNGVMHLPTFVKGSDNEAKQIIDAKIANELVQMMVSVTQPGGTAAPYAWIANYGVAGKTGTAHKASGGTYLKNNYSSAFAGIVPASAPRMAAVVVIDNPRKGSYYGALVSGPVFAKVMDGALRLMDVPPDNIGRWYVGGPLQGQNGLTGNKQPTVEAVDDAPVEEVTP</sequence>
<dbReference type="RefSeq" id="WP_131412089.1">
    <property type="nucleotide sequence ID" value="NZ_SJTG01000005.1"/>
</dbReference>
<evidence type="ECO:0000256" key="17">
    <source>
        <dbReference type="SAM" id="MobiDB-lite"/>
    </source>
</evidence>
<dbReference type="InterPro" id="IPR036138">
    <property type="entry name" value="PBP_dimer_sf"/>
</dbReference>
<evidence type="ECO:0000256" key="13">
    <source>
        <dbReference type="ARBA" id="ARBA00023210"/>
    </source>
</evidence>
<dbReference type="GO" id="GO:0008658">
    <property type="term" value="F:penicillin binding"/>
    <property type="evidence" value="ECO:0007669"/>
    <property type="project" value="InterPro"/>
</dbReference>
<evidence type="ECO:0000256" key="8">
    <source>
        <dbReference type="ARBA" id="ARBA00022801"/>
    </source>
</evidence>
<feature type="region of interest" description="Disordered" evidence="17">
    <location>
        <begin position="1"/>
        <end position="20"/>
    </location>
</feature>
<dbReference type="GO" id="GO:0043093">
    <property type="term" value="P:FtsZ-dependent cytokinesis"/>
    <property type="evidence" value="ECO:0007669"/>
    <property type="project" value="UniProtKB-UniRule"/>
</dbReference>
<comment type="similarity">
    <text evidence="16">Belongs to the transpeptidase family. FtsI subfamily.</text>
</comment>
<feature type="domain" description="Penicillin-binding protein transpeptidase" evidence="18">
    <location>
        <begin position="256"/>
        <end position="554"/>
    </location>
</feature>
<dbReference type="InterPro" id="IPR005311">
    <property type="entry name" value="PBP_dimer"/>
</dbReference>
<comment type="caution">
    <text evidence="20">The sequence shown here is derived from an EMBL/GenBank/DDBJ whole genome shotgun (WGS) entry which is preliminary data.</text>
</comment>
<evidence type="ECO:0000256" key="7">
    <source>
        <dbReference type="ARBA" id="ARBA00022692"/>
    </source>
</evidence>
<dbReference type="Pfam" id="PF00905">
    <property type="entry name" value="Transpeptidase"/>
    <property type="match status" value="1"/>
</dbReference>
<keyword evidence="2 16" id="KW-1003">Cell membrane</keyword>
<keyword evidence="21" id="KW-1185">Reference proteome</keyword>
<evidence type="ECO:0000256" key="3">
    <source>
        <dbReference type="ARBA" id="ARBA00022519"/>
    </source>
</evidence>
<dbReference type="GO" id="GO:0071555">
    <property type="term" value="P:cell wall organization"/>
    <property type="evidence" value="ECO:0007669"/>
    <property type="project" value="UniProtKB-KW"/>
</dbReference>
<evidence type="ECO:0000256" key="2">
    <source>
        <dbReference type="ARBA" id="ARBA00022475"/>
    </source>
</evidence>
<name>A0A4R0YLR3_9GAMM</name>
<evidence type="ECO:0000313" key="21">
    <source>
        <dbReference type="Proteomes" id="UP000291822"/>
    </source>
</evidence>
<protein>
    <recommendedName>
        <fullName evidence="16">Peptidoglycan D,D-transpeptidase FtsI</fullName>
        <ecNumber evidence="16">3.4.16.4</ecNumber>
    </recommendedName>
    <alternativeName>
        <fullName evidence="16">Penicillin-binding protein 3</fullName>
        <shortName evidence="16">PBP-3</shortName>
    </alternativeName>
</protein>
<dbReference type="GO" id="GO:0009002">
    <property type="term" value="F:serine-type D-Ala-D-Ala carboxypeptidase activity"/>
    <property type="evidence" value="ECO:0007669"/>
    <property type="project" value="UniProtKB-UniRule"/>
</dbReference>
<gene>
    <name evidence="16" type="primary">ftsI</name>
    <name evidence="20" type="ORF">EZM97_31030</name>
</gene>